<dbReference type="AlphaFoldDB" id="A0A0D2NBW0"/>
<dbReference type="OrthoDB" id="1920326at2759"/>
<evidence type="ECO:0000256" key="1">
    <source>
        <dbReference type="SAM" id="MobiDB-lite"/>
    </source>
</evidence>
<gene>
    <name evidence="2" type="ORF">HYPSUDRAFT_150847</name>
</gene>
<feature type="non-terminal residue" evidence="2">
    <location>
        <position position="1"/>
    </location>
</feature>
<organism evidence="2 3">
    <name type="scientific">Hypholoma sublateritium (strain FD-334 SS-4)</name>
    <dbReference type="NCBI Taxonomy" id="945553"/>
    <lineage>
        <taxon>Eukaryota</taxon>
        <taxon>Fungi</taxon>
        <taxon>Dikarya</taxon>
        <taxon>Basidiomycota</taxon>
        <taxon>Agaricomycotina</taxon>
        <taxon>Agaricomycetes</taxon>
        <taxon>Agaricomycetidae</taxon>
        <taxon>Agaricales</taxon>
        <taxon>Agaricineae</taxon>
        <taxon>Strophariaceae</taxon>
        <taxon>Hypholoma</taxon>
    </lineage>
</organism>
<name>A0A0D2NBW0_HYPSF</name>
<keyword evidence="3" id="KW-1185">Reference proteome</keyword>
<proteinExistence type="predicted"/>
<reference evidence="3" key="1">
    <citation type="submission" date="2014-04" db="EMBL/GenBank/DDBJ databases">
        <title>Evolutionary Origins and Diversification of the Mycorrhizal Mutualists.</title>
        <authorList>
            <consortium name="DOE Joint Genome Institute"/>
            <consortium name="Mycorrhizal Genomics Consortium"/>
            <person name="Kohler A."/>
            <person name="Kuo A."/>
            <person name="Nagy L.G."/>
            <person name="Floudas D."/>
            <person name="Copeland A."/>
            <person name="Barry K.W."/>
            <person name="Cichocki N."/>
            <person name="Veneault-Fourrey C."/>
            <person name="LaButti K."/>
            <person name="Lindquist E.A."/>
            <person name="Lipzen A."/>
            <person name="Lundell T."/>
            <person name="Morin E."/>
            <person name="Murat C."/>
            <person name="Riley R."/>
            <person name="Ohm R."/>
            <person name="Sun H."/>
            <person name="Tunlid A."/>
            <person name="Henrissat B."/>
            <person name="Grigoriev I.V."/>
            <person name="Hibbett D.S."/>
            <person name="Martin F."/>
        </authorList>
    </citation>
    <scope>NUCLEOTIDE SEQUENCE [LARGE SCALE GENOMIC DNA]</scope>
    <source>
        <strain evidence="3">FD-334 SS-4</strain>
    </source>
</reference>
<evidence type="ECO:0000313" key="3">
    <source>
        <dbReference type="Proteomes" id="UP000054270"/>
    </source>
</evidence>
<feature type="compositionally biased region" description="Basic and acidic residues" evidence="1">
    <location>
        <begin position="128"/>
        <end position="138"/>
    </location>
</feature>
<dbReference type="EMBL" id="KN817697">
    <property type="protein sequence ID" value="KJA14046.1"/>
    <property type="molecule type" value="Genomic_DNA"/>
</dbReference>
<protein>
    <submittedName>
        <fullName evidence="2">Uncharacterized protein</fullName>
    </submittedName>
</protein>
<accession>A0A0D2NBW0</accession>
<feature type="compositionally biased region" description="Low complexity" evidence="1">
    <location>
        <begin position="194"/>
        <end position="203"/>
    </location>
</feature>
<evidence type="ECO:0000313" key="2">
    <source>
        <dbReference type="EMBL" id="KJA14046.1"/>
    </source>
</evidence>
<feature type="region of interest" description="Disordered" evidence="1">
    <location>
        <begin position="120"/>
        <end position="211"/>
    </location>
</feature>
<sequence length="293" mass="32643">TNETIGIIPVPSDIRESSGMAEFNPNVDHNRKHHYLASKQGTRKAILPVHTPAEYALFKHFMKTDDAFGTRSKGPIWPQCVQVWNTYADTHEDIYYKLVEQLKTYHAHWMVTLNVKQSKSLSSTARRPINEAARDPLRSVKAPPVLQKSPERNSVTTGFNPVPITAPSANNMVAAQRASLSPSNQPSDSANAESSSMHSPIPSSRHHSTLPQYPAPREVAEEIARQRVAHQLQTSRVPNKVRKSRTCRKCAQPGCPGSQRVSNCKNTCRDCGKGDCRGRNTKRPDKTCSEGWE</sequence>
<feature type="compositionally biased region" description="Polar residues" evidence="1">
    <location>
        <begin position="167"/>
        <end position="193"/>
    </location>
</feature>
<dbReference type="Proteomes" id="UP000054270">
    <property type="component" value="Unassembled WGS sequence"/>
</dbReference>
<dbReference type="OMA" id="DTHEDIY"/>